<dbReference type="Pfam" id="PF01864">
    <property type="entry name" value="CarS-like"/>
    <property type="match status" value="1"/>
</dbReference>
<dbReference type="Proteomes" id="UP000218765">
    <property type="component" value="Chromosome"/>
</dbReference>
<dbReference type="InterPro" id="IPR032690">
    <property type="entry name" value="CarS"/>
</dbReference>
<accession>A0A1Z4VQB3</accession>
<proteinExistence type="predicted"/>
<evidence type="ECO:0000256" key="1">
    <source>
        <dbReference type="SAM" id="Phobius"/>
    </source>
</evidence>
<organism evidence="2 3">
    <name type="scientific">Thiohalobacter thiocyanaticus</name>
    <dbReference type="NCBI Taxonomy" id="585455"/>
    <lineage>
        <taxon>Bacteria</taxon>
        <taxon>Pseudomonadati</taxon>
        <taxon>Pseudomonadota</taxon>
        <taxon>Gammaproteobacteria</taxon>
        <taxon>Thiohalobacterales</taxon>
        <taxon>Thiohalobacteraceae</taxon>
        <taxon>Thiohalobacter</taxon>
    </lineage>
</organism>
<dbReference type="RefSeq" id="WP_197703025.1">
    <property type="nucleotide sequence ID" value="NZ_AP018052.1"/>
</dbReference>
<feature type="transmembrane region" description="Helical" evidence="1">
    <location>
        <begin position="133"/>
        <end position="155"/>
    </location>
</feature>
<sequence length="164" mass="17584">MDSVLPPSLALLLLLMVANGAPILAQRLLGRRFDWPLDGGLVLSDQQRLLGGSKTVRGVVSALLLTPVAALMLGEPAWLGGLLALGAMAGDALSSFVKRRLGRPASSQALGLDQIPEALLPLLLVGEHLQLDALTITLLVVAFLILELLLSKLLYRLRIRKRPY</sequence>
<keyword evidence="1" id="KW-0812">Transmembrane</keyword>
<dbReference type="PANTHER" id="PTHR39650:SF1">
    <property type="entry name" value="CDP-ARCHAEOL SYNTHASE"/>
    <property type="match status" value="1"/>
</dbReference>
<gene>
    <name evidence="2" type="ORF">FOKN1_1429</name>
</gene>
<reference evidence="2 3" key="1">
    <citation type="submission" date="2017-05" db="EMBL/GenBank/DDBJ databases">
        <title>Thiocyanate degradation by Thiohalobacter thiocyanaticus FOKN1.</title>
        <authorList>
            <person name="Oshiki M."/>
            <person name="Fukushima T."/>
            <person name="Kawano S."/>
            <person name="Nakagawa J."/>
        </authorList>
    </citation>
    <scope>NUCLEOTIDE SEQUENCE [LARGE SCALE GENOMIC DNA]</scope>
    <source>
        <strain evidence="2 3">FOKN1</strain>
    </source>
</reference>
<keyword evidence="3" id="KW-1185">Reference proteome</keyword>
<evidence type="ECO:0000313" key="2">
    <source>
        <dbReference type="EMBL" id="BAZ93826.1"/>
    </source>
</evidence>
<dbReference type="EMBL" id="AP018052">
    <property type="protein sequence ID" value="BAZ93826.1"/>
    <property type="molecule type" value="Genomic_DNA"/>
</dbReference>
<name>A0A1Z4VQB3_9GAMM</name>
<dbReference type="KEGG" id="ttc:FOKN1_1429"/>
<keyword evidence="1" id="KW-0472">Membrane</keyword>
<protein>
    <submittedName>
        <fullName evidence="2">CDP-diglyceride synthetase</fullName>
    </submittedName>
</protein>
<dbReference type="PANTHER" id="PTHR39650">
    <property type="entry name" value="CDP-ARCHAEOL SYNTHASE"/>
    <property type="match status" value="1"/>
</dbReference>
<evidence type="ECO:0000313" key="3">
    <source>
        <dbReference type="Proteomes" id="UP000218765"/>
    </source>
</evidence>
<keyword evidence="1" id="KW-1133">Transmembrane helix</keyword>
<dbReference type="AlphaFoldDB" id="A0A1Z4VQB3"/>